<evidence type="ECO:0000313" key="3">
    <source>
        <dbReference type="Proteomes" id="UP001237642"/>
    </source>
</evidence>
<protein>
    <submittedName>
        <fullName evidence="2">Uncharacterized protein</fullName>
    </submittedName>
</protein>
<keyword evidence="1" id="KW-1133">Transmembrane helix</keyword>
<evidence type="ECO:0000256" key="1">
    <source>
        <dbReference type="SAM" id="Phobius"/>
    </source>
</evidence>
<reference evidence="2" key="1">
    <citation type="submission" date="2023-02" db="EMBL/GenBank/DDBJ databases">
        <title>Genome of toxic invasive species Heracleum sosnowskyi carries increased number of genes despite the absence of recent whole-genome duplications.</title>
        <authorList>
            <person name="Schelkunov M."/>
            <person name="Shtratnikova V."/>
            <person name="Makarenko M."/>
            <person name="Klepikova A."/>
            <person name="Omelchenko D."/>
            <person name="Novikova G."/>
            <person name="Obukhova E."/>
            <person name="Bogdanov V."/>
            <person name="Penin A."/>
            <person name="Logacheva M."/>
        </authorList>
    </citation>
    <scope>NUCLEOTIDE SEQUENCE</scope>
    <source>
        <strain evidence="2">Hsosn_3</strain>
        <tissue evidence="2">Leaf</tissue>
    </source>
</reference>
<keyword evidence="3" id="KW-1185">Reference proteome</keyword>
<feature type="transmembrane region" description="Helical" evidence="1">
    <location>
        <begin position="29"/>
        <end position="47"/>
    </location>
</feature>
<name>A0AAD8MVM5_9APIA</name>
<dbReference type="AlphaFoldDB" id="A0AAD8MVM5"/>
<keyword evidence="1" id="KW-0472">Membrane</keyword>
<organism evidence="2 3">
    <name type="scientific">Heracleum sosnowskyi</name>
    <dbReference type="NCBI Taxonomy" id="360622"/>
    <lineage>
        <taxon>Eukaryota</taxon>
        <taxon>Viridiplantae</taxon>
        <taxon>Streptophyta</taxon>
        <taxon>Embryophyta</taxon>
        <taxon>Tracheophyta</taxon>
        <taxon>Spermatophyta</taxon>
        <taxon>Magnoliopsida</taxon>
        <taxon>eudicotyledons</taxon>
        <taxon>Gunneridae</taxon>
        <taxon>Pentapetalae</taxon>
        <taxon>asterids</taxon>
        <taxon>campanulids</taxon>
        <taxon>Apiales</taxon>
        <taxon>Apiaceae</taxon>
        <taxon>Apioideae</taxon>
        <taxon>apioid superclade</taxon>
        <taxon>Tordylieae</taxon>
        <taxon>Tordyliinae</taxon>
        <taxon>Heracleum</taxon>
    </lineage>
</organism>
<sequence>MTVSIEEEELSRNGRFRNKRCSATTSRTAIFYFWIMILFIQVCLCSANHDSIAPSSWPLSRKLGSSSTVSFAAASPSPLASNNSDDKRIIHTECSKRRTGAYQLMQGL</sequence>
<reference evidence="2" key="2">
    <citation type="submission" date="2023-05" db="EMBL/GenBank/DDBJ databases">
        <authorList>
            <person name="Schelkunov M.I."/>
        </authorList>
    </citation>
    <scope>NUCLEOTIDE SEQUENCE</scope>
    <source>
        <strain evidence="2">Hsosn_3</strain>
        <tissue evidence="2">Leaf</tissue>
    </source>
</reference>
<proteinExistence type="predicted"/>
<dbReference type="Proteomes" id="UP001237642">
    <property type="component" value="Unassembled WGS sequence"/>
</dbReference>
<gene>
    <name evidence="2" type="ORF">POM88_015194</name>
</gene>
<dbReference type="EMBL" id="JAUIZM010000004">
    <property type="protein sequence ID" value="KAK1387016.1"/>
    <property type="molecule type" value="Genomic_DNA"/>
</dbReference>
<comment type="caution">
    <text evidence="2">The sequence shown here is derived from an EMBL/GenBank/DDBJ whole genome shotgun (WGS) entry which is preliminary data.</text>
</comment>
<accession>A0AAD8MVM5</accession>
<evidence type="ECO:0000313" key="2">
    <source>
        <dbReference type="EMBL" id="KAK1387016.1"/>
    </source>
</evidence>
<keyword evidence="1" id="KW-0812">Transmembrane</keyword>